<reference evidence="1 2" key="1">
    <citation type="submission" date="2018-06" db="EMBL/GenBank/DDBJ databases">
        <title>Noncontiguous genome sequence of Ruminococcaceae bacterium ASD2818.</title>
        <authorList>
            <person name="Chaplin A.V."/>
            <person name="Sokolova S.R."/>
            <person name="Kochetkova T.O."/>
            <person name="Goltsov A.Y."/>
            <person name="Trofimov D.Y."/>
            <person name="Efimov B.A."/>
        </authorList>
    </citation>
    <scope>NUCLEOTIDE SEQUENCE [LARGE SCALE GENOMIC DNA]</scope>
    <source>
        <strain evidence="1 2">ASD2818</strain>
    </source>
</reference>
<organism evidence="1 2">
    <name type="scientific">Hydrogeniiclostridium mannosilyticum</name>
    <dbReference type="NCBI Taxonomy" id="2764322"/>
    <lineage>
        <taxon>Bacteria</taxon>
        <taxon>Bacillati</taxon>
        <taxon>Bacillota</taxon>
        <taxon>Clostridia</taxon>
        <taxon>Eubacteriales</taxon>
        <taxon>Acutalibacteraceae</taxon>
        <taxon>Hydrogeniiclostridium</taxon>
    </lineage>
</organism>
<evidence type="ECO:0000313" key="2">
    <source>
        <dbReference type="Proteomes" id="UP000249377"/>
    </source>
</evidence>
<gene>
    <name evidence="1" type="ORF">DPQ25_10225</name>
</gene>
<accession>A0A328UGH7</accession>
<protein>
    <submittedName>
        <fullName evidence="1">Uncharacterized protein</fullName>
    </submittedName>
</protein>
<sequence length="71" mass="8340">MERNYVKLSTEYLEAARALEKRIVVLRQAARTVKWTHKENDKLAKRIALLNDMYVDCKITAGHLKRRGLEL</sequence>
<keyword evidence="2" id="KW-1185">Reference proteome</keyword>
<dbReference type="RefSeq" id="WP_112333085.1">
    <property type="nucleotide sequence ID" value="NZ_JADPHD010000006.1"/>
</dbReference>
<evidence type="ECO:0000313" key="1">
    <source>
        <dbReference type="EMBL" id="RAQ28129.1"/>
    </source>
</evidence>
<dbReference type="Proteomes" id="UP000249377">
    <property type="component" value="Unassembled WGS sequence"/>
</dbReference>
<name>A0A328UGH7_9FIRM</name>
<comment type="caution">
    <text evidence="1">The sequence shown here is derived from an EMBL/GenBank/DDBJ whole genome shotgun (WGS) entry which is preliminary data.</text>
</comment>
<proteinExistence type="predicted"/>
<dbReference type="EMBL" id="QLYR01000007">
    <property type="protein sequence ID" value="RAQ28129.1"/>
    <property type="molecule type" value="Genomic_DNA"/>
</dbReference>
<dbReference type="AlphaFoldDB" id="A0A328UGH7"/>